<dbReference type="Pfam" id="PF16884">
    <property type="entry name" value="ADH_N_2"/>
    <property type="match status" value="1"/>
</dbReference>
<dbReference type="FunFam" id="3.40.50.720:FF:000121">
    <property type="entry name" value="Prostaglandin reductase 2"/>
    <property type="match status" value="1"/>
</dbReference>
<dbReference type="PANTHER" id="PTHR43205">
    <property type="entry name" value="PROSTAGLANDIN REDUCTASE"/>
    <property type="match status" value="1"/>
</dbReference>
<reference evidence="3 4" key="1">
    <citation type="submission" date="2017-08" db="EMBL/GenBank/DDBJ databases">
        <title>Draft genome sequence of filamentous cyanobacterium Calothrix elsteri CCALA 953.</title>
        <authorList>
            <person name="Gagunashvili A.N."/>
            <person name="Elster J."/>
            <person name="Andresson O.S."/>
        </authorList>
    </citation>
    <scope>NUCLEOTIDE SEQUENCE [LARGE SCALE GENOMIC DNA]</scope>
    <source>
        <strain evidence="3 4">CCALA 953</strain>
    </source>
</reference>
<dbReference type="InterPro" id="IPR036291">
    <property type="entry name" value="NAD(P)-bd_dom_sf"/>
</dbReference>
<dbReference type="EMBL" id="NTFS01000360">
    <property type="protein sequence ID" value="PAX51635.1"/>
    <property type="molecule type" value="Genomic_DNA"/>
</dbReference>
<dbReference type="CDD" id="cd05288">
    <property type="entry name" value="PGDH"/>
    <property type="match status" value="1"/>
</dbReference>
<dbReference type="OrthoDB" id="9805663at2"/>
<feature type="domain" description="Enoyl reductase (ER)" evidence="2">
    <location>
        <begin position="20"/>
        <end position="331"/>
    </location>
</feature>
<accession>A0A2A2TDC0</accession>
<dbReference type="SUPFAM" id="SSF50129">
    <property type="entry name" value="GroES-like"/>
    <property type="match status" value="1"/>
</dbReference>
<keyword evidence="1" id="KW-0560">Oxidoreductase</keyword>
<protein>
    <submittedName>
        <fullName evidence="3">NADP-dependent oxidoreductase</fullName>
    </submittedName>
</protein>
<dbReference type="RefSeq" id="WP_095724029.1">
    <property type="nucleotide sequence ID" value="NZ_NTFS01000360.1"/>
</dbReference>
<evidence type="ECO:0000313" key="3">
    <source>
        <dbReference type="EMBL" id="PAX51635.1"/>
    </source>
</evidence>
<organism evidence="3 4">
    <name type="scientific">Brunnivagina elsteri CCALA 953</name>
    <dbReference type="NCBI Taxonomy" id="987040"/>
    <lineage>
        <taxon>Bacteria</taxon>
        <taxon>Bacillati</taxon>
        <taxon>Cyanobacteriota</taxon>
        <taxon>Cyanophyceae</taxon>
        <taxon>Nostocales</taxon>
        <taxon>Calotrichaceae</taxon>
        <taxon>Brunnivagina</taxon>
    </lineage>
</organism>
<comment type="caution">
    <text evidence="3">The sequence shown here is derived from an EMBL/GenBank/DDBJ whole genome shotgun (WGS) entry which is preliminary data.</text>
</comment>
<dbReference type="SUPFAM" id="SSF51735">
    <property type="entry name" value="NAD(P)-binding Rossmann-fold domains"/>
    <property type="match status" value="1"/>
</dbReference>
<dbReference type="SMART" id="SM00829">
    <property type="entry name" value="PKS_ER"/>
    <property type="match status" value="1"/>
</dbReference>
<name>A0A2A2TDC0_9CYAN</name>
<dbReference type="GO" id="GO:0016628">
    <property type="term" value="F:oxidoreductase activity, acting on the CH-CH group of donors, NAD or NADP as acceptor"/>
    <property type="evidence" value="ECO:0007669"/>
    <property type="project" value="InterPro"/>
</dbReference>
<dbReference type="PANTHER" id="PTHR43205:SF7">
    <property type="entry name" value="PROSTAGLANDIN REDUCTASE 1"/>
    <property type="match status" value="1"/>
</dbReference>
<proteinExistence type="predicted"/>
<evidence type="ECO:0000259" key="2">
    <source>
        <dbReference type="SMART" id="SM00829"/>
    </source>
</evidence>
<evidence type="ECO:0000256" key="1">
    <source>
        <dbReference type="ARBA" id="ARBA00023002"/>
    </source>
</evidence>
<dbReference type="InterPro" id="IPR041694">
    <property type="entry name" value="ADH_N_2"/>
</dbReference>
<dbReference type="InterPro" id="IPR020843">
    <property type="entry name" value="ER"/>
</dbReference>
<dbReference type="Proteomes" id="UP000218238">
    <property type="component" value="Unassembled WGS sequence"/>
</dbReference>
<dbReference type="Gene3D" id="3.40.50.720">
    <property type="entry name" value="NAD(P)-binding Rossmann-like Domain"/>
    <property type="match status" value="1"/>
</dbReference>
<dbReference type="InterPro" id="IPR045010">
    <property type="entry name" value="MDR_fam"/>
</dbReference>
<dbReference type="Pfam" id="PF00107">
    <property type="entry name" value="ADH_zinc_N"/>
    <property type="match status" value="1"/>
</dbReference>
<dbReference type="InterPro" id="IPR013149">
    <property type="entry name" value="ADH-like_C"/>
</dbReference>
<evidence type="ECO:0000313" key="4">
    <source>
        <dbReference type="Proteomes" id="UP000218238"/>
    </source>
</evidence>
<sequence>MSKSMNQQILLKSYPTGEPKASDFALVETVIPEPGEGEILNRTIYLSLDPYMRGRMSDRASYATPAALGKVMVGSTVSQVLKSNHPQFSVGEFVLGYDGWQAYGISQGETLRKLDPKQLPISYALGITGMPGMTAYFALLDIGKPKAGETVVVSAASGAVGAVVGQIAKIKGCRAVGIAGSDEKCDNVVQELGFDACINRKTQDLNSALKAACPNGIDVYVDHTAGAILEAVLQQINLGARIPLVGLISQYNAETPPPGPNLMPLLIKRALIKGFLVGDYQERHAEFIHDVSQWLQAGKLKYKEDVVKGLENAPTAFIGLLQGKNFGKLIVQVGDDPTKK</sequence>
<keyword evidence="4" id="KW-1185">Reference proteome</keyword>
<dbReference type="Gene3D" id="3.90.180.10">
    <property type="entry name" value="Medium-chain alcohol dehydrogenases, catalytic domain"/>
    <property type="match status" value="1"/>
</dbReference>
<dbReference type="InterPro" id="IPR011032">
    <property type="entry name" value="GroES-like_sf"/>
</dbReference>
<dbReference type="AlphaFoldDB" id="A0A2A2TDC0"/>
<gene>
    <name evidence="3" type="ORF">CK510_23740</name>
</gene>